<evidence type="ECO:0000313" key="6">
    <source>
        <dbReference type="Proteomes" id="UP000188967"/>
    </source>
</evidence>
<sequence>MGNKWKTSFLTDHYIISSGLSKPAKDFGTGYPFLSFKDIFYNYFLPDSLTQLVQSTEKERVTCSVKRGDVFLTRTSETMHELGMSSVALKDYANATFNGFCKRLRPKEKSELEPEYVGYYLRSPLFRQNMLAFSTMSTRASLNNEMISRLEISYPDRNIQKKIANILLSLDKKTAILKTINQTLEEMSQTLFKSWFVDFDPVIDNALDAGNPIPEALQSRAELRQKVRNSTDFKPLPTEIRSLFPSEFEETELGWVPKDWLPQSMHELVESVSITYPLKKSDKVVFLNTGDIEKGVFLHNSYSCTKGLPGQAKKSIKKGDILFSEIRPENKRYAFVYFESEDYVVSTKLMVLRAKNGVNPLLPYFILTLENNIKKLQRIAELRSGTFPQITFRELEFITFTMPNNHLIMDLFIKNCLSPNYNKMVGIREMNKNLTALRDTLLPKLISGELSLEDLPDLTTNTEAA</sequence>
<dbReference type="InterPro" id="IPR044946">
    <property type="entry name" value="Restrct_endonuc_typeI_TRD_sf"/>
</dbReference>
<comment type="similarity">
    <text evidence="1">Belongs to the type-I restriction system S methylase family.</text>
</comment>
<dbReference type="Proteomes" id="UP000188967">
    <property type="component" value="Unassembled WGS sequence"/>
</dbReference>
<dbReference type="Pfam" id="PF01420">
    <property type="entry name" value="Methylase_S"/>
    <property type="match status" value="2"/>
</dbReference>
<keyword evidence="3" id="KW-0238">DNA-binding</keyword>
<gene>
    <name evidence="5" type="ORF">BXT93_16855</name>
</gene>
<dbReference type="PANTHER" id="PTHR30408:SF13">
    <property type="entry name" value="TYPE I RESTRICTION ENZYME HINDI SPECIFICITY SUBUNIT"/>
    <property type="match status" value="1"/>
</dbReference>
<reference evidence="5 6" key="1">
    <citation type="submission" date="2017-01" db="EMBL/GenBank/DDBJ databases">
        <title>Draft genome sequence of an E. coli strain isolated from human, in Amazon, Brazil.</title>
        <authorList>
            <person name="Moura Q."/>
            <person name="Fernandes M.R."/>
            <person name="Cerdeira L."/>
            <person name="Vianello M."/>
            <person name="Souza T.A."/>
            <person name="Ienne S."/>
            <person name="Lincopan N."/>
        </authorList>
    </citation>
    <scope>NUCLEOTIDE SEQUENCE [LARGE SCALE GENOMIC DNA]</scope>
    <source>
        <strain evidence="5 6">ICBEcBL-II-13</strain>
    </source>
</reference>
<dbReference type="InterPro" id="IPR000055">
    <property type="entry name" value="Restrct_endonuc_typeI_TRD"/>
</dbReference>
<dbReference type="SUPFAM" id="SSF116734">
    <property type="entry name" value="DNA methylase specificity domain"/>
    <property type="match status" value="2"/>
</dbReference>
<evidence type="ECO:0000313" key="5">
    <source>
        <dbReference type="EMBL" id="ONG33554.1"/>
    </source>
</evidence>
<dbReference type="InterPro" id="IPR052021">
    <property type="entry name" value="Type-I_RS_S_subunit"/>
</dbReference>
<keyword evidence="2" id="KW-0680">Restriction system</keyword>
<name>A0A1V2GD69_ECOLX</name>
<proteinExistence type="inferred from homology"/>
<keyword evidence="5" id="KW-0540">Nuclease</keyword>
<evidence type="ECO:0000256" key="1">
    <source>
        <dbReference type="ARBA" id="ARBA00010923"/>
    </source>
</evidence>
<feature type="domain" description="Type I restriction modification DNA specificity" evidence="4">
    <location>
        <begin position="5"/>
        <end position="186"/>
    </location>
</feature>
<dbReference type="Gene3D" id="3.90.220.20">
    <property type="entry name" value="DNA methylase specificity domains"/>
    <property type="match status" value="2"/>
</dbReference>
<dbReference type="GO" id="GO:0009307">
    <property type="term" value="P:DNA restriction-modification system"/>
    <property type="evidence" value="ECO:0007669"/>
    <property type="project" value="UniProtKB-KW"/>
</dbReference>
<keyword evidence="5" id="KW-0255">Endonuclease</keyword>
<keyword evidence="5" id="KW-0378">Hydrolase</keyword>
<accession>A0A1V2GD69</accession>
<evidence type="ECO:0000256" key="3">
    <source>
        <dbReference type="ARBA" id="ARBA00023125"/>
    </source>
</evidence>
<dbReference type="GO" id="GO:0003677">
    <property type="term" value="F:DNA binding"/>
    <property type="evidence" value="ECO:0007669"/>
    <property type="project" value="UniProtKB-KW"/>
</dbReference>
<comment type="caution">
    <text evidence="5">The sequence shown here is derived from an EMBL/GenBank/DDBJ whole genome shotgun (WGS) entry which is preliminary data.</text>
</comment>
<protein>
    <submittedName>
        <fullName evidence="5">Type I restriction endonuclease subunit S</fullName>
    </submittedName>
</protein>
<dbReference type="PANTHER" id="PTHR30408">
    <property type="entry name" value="TYPE-1 RESTRICTION ENZYME ECOKI SPECIFICITY PROTEIN"/>
    <property type="match status" value="1"/>
</dbReference>
<evidence type="ECO:0000259" key="4">
    <source>
        <dbReference type="Pfam" id="PF01420"/>
    </source>
</evidence>
<dbReference type="GO" id="GO:0004519">
    <property type="term" value="F:endonuclease activity"/>
    <property type="evidence" value="ECO:0007669"/>
    <property type="project" value="UniProtKB-KW"/>
</dbReference>
<dbReference type="RefSeq" id="WP_076795809.1">
    <property type="nucleotide sequence ID" value="NZ_JBOIPP010000008.1"/>
</dbReference>
<dbReference type="EMBL" id="MTPS01000283">
    <property type="protein sequence ID" value="ONG33554.1"/>
    <property type="molecule type" value="Genomic_DNA"/>
</dbReference>
<feature type="domain" description="Type I restriction modification DNA specificity" evidence="4">
    <location>
        <begin position="258"/>
        <end position="404"/>
    </location>
</feature>
<organism evidence="5 6">
    <name type="scientific">Escherichia coli</name>
    <dbReference type="NCBI Taxonomy" id="562"/>
    <lineage>
        <taxon>Bacteria</taxon>
        <taxon>Pseudomonadati</taxon>
        <taxon>Pseudomonadota</taxon>
        <taxon>Gammaproteobacteria</taxon>
        <taxon>Enterobacterales</taxon>
        <taxon>Enterobacteriaceae</taxon>
        <taxon>Escherichia</taxon>
    </lineage>
</organism>
<dbReference type="AlphaFoldDB" id="A0A1V2GD69"/>
<evidence type="ECO:0000256" key="2">
    <source>
        <dbReference type="ARBA" id="ARBA00022747"/>
    </source>
</evidence>